<proteinExistence type="predicted"/>
<dbReference type="PANTHER" id="PTHR33223">
    <property type="entry name" value="CCHC-TYPE DOMAIN-CONTAINING PROTEIN"/>
    <property type="match status" value="1"/>
</dbReference>
<organism evidence="2 3">
    <name type="scientific">Mucuna pruriens</name>
    <name type="common">Velvet bean</name>
    <name type="synonym">Dolichos pruriens</name>
    <dbReference type="NCBI Taxonomy" id="157652"/>
    <lineage>
        <taxon>Eukaryota</taxon>
        <taxon>Viridiplantae</taxon>
        <taxon>Streptophyta</taxon>
        <taxon>Embryophyta</taxon>
        <taxon>Tracheophyta</taxon>
        <taxon>Spermatophyta</taxon>
        <taxon>Magnoliopsida</taxon>
        <taxon>eudicotyledons</taxon>
        <taxon>Gunneridae</taxon>
        <taxon>Pentapetalae</taxon>
        <taxon>rosids</taxon>
        <taxon>fabids</taxon>
        <taxon>Fabales</taxon>
        <taxon>Fabaceae</taxon>
        <taxon>Papilionoideae</taxon>
        <taxon>50 kb inversion clade</taxon>
        <taxon>NPAAA clade</taxon>
        <taxon>indigoferoid/millettioid clade</taxon>
        <taxon>Phaseoleae</taxon>
        <taxon>Mucuna</taxon>
    </lineage>
</organism>
<dbReference type="AlphaFoldDB" id="A0A371F4V1"/>
<evidence type="ECO:0008006" key="4">
    <source>
        <dbReference type="Google" id="ProtNLM"/>
    </source>
</evidence>
<accession>A0A371F4V1</accession>
<evidence type="ECO:0000313" key="3">
    <source>
        <dbReference type="Proteomes" id="UP000257109"/>
    </source>
</evidence>
<dbReference type="OrthoDB" id="1740536at2759"/>
<comment type="caution">
    <text evidence="2">The sequence shown here is derived from an EMBL/GenBank/DDBJ whole genome shotgun (WGS) entry which is preliminary data.</text>
</comment>
<keyword evidence="3" id="KW-1185">Reference proteome</keyword>
<dbReference type="Proteomes" id="UP000257109">
    <property type="component" value="Unassembled WGS sequence"/>
</dbReference>
<evidence type="ECO:0000313" key="2">
    <source>
        <dbReference type="EMBL" id="RDX73338.1"/>
    </source>
</evidence>
<protein>
    <recommendedName>
        <fullName evidence="4">Retrotransposon gag domain-containing protein</fullName>
    </recommendedName>
</protein>
<feature type="non-terminal residue" evidence="2">
    <location>
        <position position="1"/>
    </location>
</feature>
<sequence length="121" mass="14107">MEVEERHRQAEERHLKAMKMVEQMEEELRQQLTAMKVDVEKAEGPVRSMVDTHAFWGQPFNKEIDRNHIPPNFRELMMDPFDGTQNPHAHLQAFQTHMYISGGSDALNYKLFPGTLRGMAI</sequence>
<dbReference type="PANTHER" id="PTHR33223:SF10">
    <property type="entry name" value="AMINOTRANSFERASE-LIKE PLANT MOBILE DOMAIN-CONTAINING PROTEIN"/>
    <property type="match status" value="1"/>
</dbReference>
<reference evidence="2" key="1">
    <citation type="submission" date="2018-05" db="EMBL/GenBank/DDBJ databases">
        <title>Draft genome of Mucuna pruriens seed.</title>
        <authorList>
            <person name="Nnadi N.E."/>
            <person name="Vos R."/>
            <person name="Hasami M.H."/>
            <person name="Devisetty U.K."/>
            <person name="Aguiy J.C."/>
        </authorList>
    </citation>
    <scope>NUCLEOTIDE SEQUENCE [LARGE SCALE GENOMIC DNA]</scope>
    <source>
        <strain evidence="2">JCA_2017</strain>
    </source>
</reference>
<feature type="coiled-coil region" evidence="1">
    <location>
        <begin position="7"/>
        <end position="38"/>
    </location>
</feature>
<dbReference type="EMBL" id="QJKJ01010564">
    <property type="protein sequence ID" value="RDX73338.1"/>
    <property type="molecule type" value="Genomic_DNA"/>
</dbReference>
<name>A0A371F4V1_MUCPR</name>
<evidence type="ECO:0000256" key="1">
    <source>
        <dbReference type="SAM" id="Coils"/>
    </source>
</evidence>
<gene>
    <name evidence="2" type="ORF">CR513_47076</name>
</gene>
<keyword evidence="1" id="KW-0175">Coiled coil</keyword>